<dbReference type="EC" id="6.5.1.2" evidence="2 14"/>
<dbReference type="Proteomes" id="UP000321903">
    <property type="component" value="Unassembled WGS sequence"/>
</dbReference>
<dbReference type="PANTHER" id="PTHR23389">
    <property type="entry name" value="CHROMOSOME TRANSMISSION FIDELITY FACTOR 18"/>
    <property type="match status" value="1"/>
</dbReference>
<evidence type="ECO:0000259" key="17">
    <source>
        <dbReference type="PROSITE" id="PS50172"/>
    </source>
</evidence>
<dbReference type="GO" id="GO:0005829">
    <property type="term" value="C:cytosol"/>
    <property type="evidence" value="ECO:0007669"/>
    <property type="project" value="TreeGrafter"/>
</dbReference>
<dbReference type="NCBIfam" id="NF005932">
    <property type="entry name" value="PRK07956.1"/>
    <property type="match status" value="1"/>
</dbReference>
<dbReference type="SMART" id="SM00278">
    <property type="entry name" value="HhH1"/>
    <property type="match status" value="3"/>
</dbReference>
<accession>A0A5C7A2E4</accession>
<dbReference type="InterPro" id="IPR004149">
    <property type="entry name" value="Znf_DNAligase_C4"/>
</dbReference>
<dbReference type="SMART" id="SM00532">
    <property type="entry name" value="LIGANc"/>
    <property type="match status" value="1"/>
</dbReference>
<comment type="caution">
    <text evidence="14">Lacks conserved residue(s) required for the propagation of feature annotation.</text>
</comment>
<dbReference type="Pfam" id="PF12826">
    <property type="entry name" value="HHH_2"/>
    <property type="match status" value="1"/>
</dbReference>
<dbReference type="InterPro" id="IPR036420">
    <property type="entry name" value="BRCT_dom_sf"/>
</dbReference>
<sequence length="712" mass="77796">MTDHILPPDSQPATSQSATSQKTALQEPNTSDINAAVTAATSDDTIIAQMRVLIDALKTHNNAYYVLDNPVLEDSEYDQLRLSLIEIEEAYPDLVQPDSPINQVGDVPLSAFTQVTHDTPMLSLGNVFEYDDLRDFMRRVNDRLSVAQQNPEYEMELKLDGLAVSLKYERGQFVQAVTRGDGQTGEDITQNAKTIRNLPLWLADAVNIELLEVRGEVLMPKAGFERLNRLAEENDNKTFANPRNAAAGSLRQLDPAVAASRPLAFYAYSINQGLPTTIHTQSAALAWIKDIGFTVSAVEVVQNPRAAQAYYESVSEQRAALPFEIDGTVIKVNSLALQQQLGFLSREPRWATAYKFPAETVMTRLQSIEWQVGRTGQITPVGKLEPVKVGGVTVSNVTLHNFGEIRRLDVRAGDMVSVHRAGDVIPKVTRVWHDQRPADSEPVILPSTCPVCDSPVVLPEDEALARCTGGLFCPAQQQEALIHFVSRRAMDIDGLGERWLIGFFNHGLVKTVADIYQLHKHVDELITLEKLGEKSVQNIISAIEASKHTTLARFIYALGIRGVGETTAQNLAQQFGDLDGLMAADIEALLLTPDVGAITAELAYKFFRAPHNIEVITALRDAGVYWDKVEQIISSDLPLDGQTWVITGALASMARDEAKAKLQALGAKVSGSISAKTTALLAGEKAGSKMAKAEKLGVKVVGEDDFLVLVGE</sequence>
<dbReference type="SUPFAM" id="SSF47781">
    <property type="entry name" value="RuvA domain 2-like"/>
    <property type="match status" value="1"/>
</dbReference>
<dbReference type="InterPro" id="IPR001357">
    <property type="entry name" value="BRCT_dom"/>
</dbReference>
<dbReference type="Gene3D" id="2.40.50.140">
    <property type="entry name" value="Nucleic acid-binding proteins"/>
    <property type="match status" value="1"/>
</dbReference>
<keyword evidence="5 14" id="KW-0235">DNA replication</keyword>
<dbReference type="AlphaFoldDB" id="A0A5C7A2E4"/>
<dbReference type="CDD" id="cd00114">
    <property type="entry name" value="LIGANc"/>
    <property type="match status" value="1"/>
</dbReference>
<feature type="binding site" evidence="14">
    <location>
        <position position="473"/>
    </location>
    <ligand>
        <name>Zn(2+)</name>
        <dbReference type="ChEBI" id="CHEBI:29105"/>
    </ligand>
</feature>
<comment type="catalytic activity">
    <reaction evidence="12 14 15">
        <text>NAD(+) + (deoxyribonucleotide)n-3'-hydroxyl + 5'-phospho-(deoxyribonucleotide)m = (deoxyribonucleotide)n+m + AMP + beta-nicotinamide D-nucleotide.</text>
        <dbReference type="EC" id="6.5.1.2"/>
    </reaction>
</comment>
<keyword evidence="14" id="KW-0464">Manganese</keyword>
<keyword evidence="19" id="KW-1185">Reference proteome</keyword>
<keyword evidence="11 14" id="KW-0234">DNA repair</keyword>
<dbReference type="InterPro" id="IPR018239">
    <property type="entry name" value="DNA_ligase_AS"/>
</dbReference>
<protein>
    <recommendedName>
        <fullName evidence="3 14">DNA ligase</fullName>
        <ecNumber evidence="2 14">6.5.1.2</ecNumber>
    </recommendedName>
    <alternativeName>
        <fullName evidence="14">Polydeoxyribonucleotide synthase [NAD(+)]</fullName>
    </alternativeName>
</protein>
<dbReference type="SMART" id="SM00292">
    <property type="entry name" value="BRCT"/>
    <property type="match status" value="1"/>
</dbReference>
<feature type="binding site" evidence="14">
    <location>
        <position position="216"/>
    </location>
    <ligand>
        <name>NAD(+)</name>
        <dbReference type="ChEBI" id="CHEBI:57540"/>
    </ligand>
</feature>
<gene>
    <name evidence="14 18" type="primary">ligA</name>
    <name evidence="18" type="ORF">ES754_08790</name>
</gene>
<feature type="binding site" evidence="14">
    <location>
        <begin position="123"/>
        <end position="124"/>
    </location>
    <ligand>
        <name>NAD(+)</name>
        <dbReference type="ChEBI" id="CHEBI:57540"/>
    </ligand>
</feature>
<feature type="binding site" evidence="14">
    <location>
        <position position="452"/>
    </location>
    <ligand>
        <name>Zn(2+)</name>
        <dbReference type="ChEBI" id="CHEBI:29105"/>
    </ligand>
</feature>
<dbReference type="InterPro" id="IPR013840">
    <property type="entry name" value="DNAligase_N"/>
</dbReference>
<evidence type="ECO:0000256" key="10">
    <source>
        <dbReference type="ARBA" id="ARBA00023027"/>
    </source>
</evidence>
<evidence type="ECO:0000256" key="13">
    <source>
        <dbReference type="ARBA" id="ARBA00060881"/>
    </source>
</evidence>
<dbReference type="GO" id="GO:0006281">
    <property type="term" value="P:DNA repair"/>
    <property type="evidence" value="ECO:0007669"/>
    <property type="project" value="UniProtKB-KW"/>
</dbReference>
<evidence type="ECO:0000256" key="15">
    <source>
        <dbReference type="RuleBase" id="RU000618"/>
    </source>
</evidence>
<dbReference type="Gene3D" id="6.20.10.30">
    <property type="match status" value="1"/>
</dbReference>
<dbReference type="InterPro" id="IPR003583">
    <property type="entry name" value="Hlx-hairpin-Hlx_DNA-bd_motif"/>
</dbReference>
<dbReference type="SUPFAM" id="SSF56091">
    <property type="entry name" value="DNA ligase/mRNA capping enzyme, catalytic domain"/>
    <property type="match status" value="1"/>
</dbReference>
<organism evidence="18 19">
    <name type="scientific">Psychrobacter frigidicola</name>
    <dbReference type="NCBI Taxonomy" id="45611"/>
    <lineage>
        <taxon>Bacteria</taxon>
        <taxon>Pseudomonadati</taxon>
        <taxon>Pseudomonadota</taxon>
        <taxon>Gammaproteobacteria</taxon>
        <taxon>Moraxellales</taxon>
        <taxon>Moraxellaceae</taxon>
        <taxon>Psychrobacter</taxon>
    </lineage>
</organism>
<evidence type="ECO:0000256" key="4">
    <source>
        <dbReference type="ARBA" id="ARBA00022598"/>
    </source>
</evidence>
<feature type="active site" description="N6-AMP-lysine intermediate" evidence="14">
    <location>
        <position position="158"/>
    </location>
</feature>
<dbReference type="CDD" id="cd17748">
    <property type="entry name" value="BRCT_DNA_ligase_like"/>
    <property type="match status" value="1"/>
</dbReference>
<dbReference type="Gene3D" id="1.10.150.20">
    <property type="entry name" value="5' to 3' exonuclease, C-terminal subdomain"/>
    <property type="match status" value="2"/>
</dbReference>
<dbReference type="Pfam" id="PF14520">
    <property type="entry name" value="HHH_5"/>
    <property type="match status" value="1"/>
</dbReference>
<keyword evidence="4 14" id="KW-0436">Ligase</keyword>
<dbReference type="InterPro" id="IPR001679">
    <property type="entry name" value="DNA_ligase"/>
</dbReference>
<dbReference type="FunFam" id="1.10.150.20:FF:000006">
    <property type="entry name" value="DNA ligase"/>
    <property type="match status" value="1"/>
</dbReference>
<dbReference type="FunFam" id="2.40.50.140:FF:000012">
    <property type="entry name" value="DNA ligase"/>
    <property type="match status" value="1"/>
</dbReference>
<feature type="compositionally biased region" description="Low complexity" evidence="16">
    <location>
        <begin position="11"/>
        <end position="24"/>
    </location>
</feature>
<dbReference type="SUPFAM" id="SSF50249">
    <property type="entry name" value="Nucleic acid-binding proteins"/>
    <property type="match status" value="1"/>
</dbReference>
<dbReference type="GO" id="GO:0003677">
    <property type="term" value="F:DNA binding"/>
    <property type="evidence" value="ECO:0007669"/>
    <property type="project" value="InterPro"/>
</dbReference>
<evidence type="ECO:0000256" key="8">
    <source>
        <dbReference type="ARBA" id="ARBA00022833"/>
    </source>
</evidence>
<dbReference type="Gene3D" id="3.40.50.10190">
    <property type="entry name" value="BRCT domain"/>
    <property type="match status" value="1"/>
</dbReference>
<dbReference type="OrthoDB" id="9759736at2"/>
<evidence type="ECO:0000256" key="12">
    <source>
        <dbReference type="ARBA" id="ARBA00034005"/>
    </source>
</evidence>
<dbReference type="Gene3D" id="1.10.287.610">
    <property type="entry name" value="Helix hairpin bin"/>
    <property type="match status" value="1"/>
</dbReference>
<evidence type="ECO:0000256" key="9">
    <source>
        <dbReference type="ARBA" id="ARBA00022842"/>
    </source>
</evidence>
<feature type="binding site" evidence="14">
    <location>
        <position position="449"/>
    </location>
    <ligand>
        <name>Zn(2+)</name>
        <dbReference type="ChEBI" id="CHEBI:29105"/>
    </ligand>
</feature>
<evidence type="ECO:0000256" key="16">
    <source>
        <dbReference type="SAM" id="MobiDB-lite"/>
    </source>
</evidence>
<dbReference type="PROSITE" id="PS01055">
    <property type="entry name" value="DNA_LIGASE_N1"/>
    <property type="match status" value="1"/>
</dbReference>
<dbReference type="SUPFAM" id="SSF52113">
    <property type="entry name" value="BRCT domain"/>
    <property type="match status" value="1"/>
</dbReference>
<dbReference type="HAMAP" id="MF_01588">
    <property type="entry name" value="DNA_ligase_A"/>
    <property type="match status" value="1"/>
</dbReference>
<dbReference type="Pfam" id="PF03120">
    <property type="entry name" value="OB_DNA_ligase"/>
    <property type="match status" value="1"/>
</dbReference>
<dbReference type="GO" id="GO:0006260">
    <property type="term" value="P:DNA replication"/>
    <property type="evidence" value="ECO:0007669"/>
    <property type="project" value="UniProtKB-KW"/>
</dbReference>
<evidence type="ECO:0000313" key="19">
    <source>
        <dbReference type="Proteomes" id="UP000321903"/>
    </source>
</evidence>
<evidence type="ECO:0000256" key="7">
    <source>
        <dbReference type="ARBA" id="ARBA00022763"/>
    </source>
</evidence>
<dbReference type="InterPro" id="IPR033136">
    <property type="entry name" value="DNA_ligase_CS"/>
</dbReference>
<evidence type="ECO:0000256" key="14">
    <source>
        <dbReference type="HAMAP-Rule" id="MF_01588"/>
    </source>
</evidence>
<comment type="function">
    <text evidence="1 14">DNA ligase that catalyzes the formation of phosphodiester linkages between 5'-phosphoryl and 3'-hydroxyl groups in double-stranded DNA using NAD as a coenzyme and as the energy source for the reaction. It is essential for DNA replication and repair of damaged DNA.</text>
</comment>
<dbReference type="PIRSF" id="PIRSF001604">
    <property type="entry name" value="LigA"/>
    <property type="match status" value="1"/>
</dbReference>
<evidence type="ECO:0000256" key="3">
    <source>
        <dbReference type="ARBA" id="ARBA00013308"/>
    </source>
</evidence>
<evidence type="ECO:0000256" key="5">
    <source>
        <dbReference type="ARBA" id="ARBA00022705"/>
    </source>
</evidence>
<dbReference type="InterPro" id="IPR012340">
    <property type="entry name" value="NA-bd_OB-fold"/>
</dbReference>
<proteinExistence type="inferred from homology"/>
<dbReference type="GO" id="GO:0046872">
    <property type="term" value="F:metal ion binding"/>
    <property type="evidence" value="ECO:0007669"/>
    <property type="project" value="UniProtKB-KW"/>
</dbReference>
<evidence type="ECO:0000256" key="11">
    <source>
        <dbReference type="ARBA" id="ARBA00023204"/>
    </source>
</evidence>
<dbReference type="PROSITE" id="PS50172">
    <property type="entry name" value="BRCT"/>
    <property type="match status" value="1"/>
</dbReference>
<dbReference type="InterPro" id="IPR041663">
    <property type="entry name" value="DisA/LigA_HHH"/>
</dbReference>
<dbReference type="NCBIfam" id="TIGR00575">
    <property type="entry name" value="dnlj"/>
    <property type="match status" value="1"/>
</dbReference>
<feature type="binding site" evidence="14">
    <location>
        <position position="355"/>
    </location>
    <ligand>
        <name>NAD(+)</name>
        <dbReference type="ChEBI" id="CHEBI:57540"/>
    </ligand>
</feature>
<evidence type="ECO:0000256" key="2">
    <source>
        <dbReference type="ARBA" id="ARBA00012722"/>
    </source>
</evidence>
<keyword evidence="8 14" id="KW-0862">Zinc</keyword>
<dbReference type="PROSITE" id="PS01056">
    <property type="entry name" value="DNA_LIGASE_N2"/>
    <property type="match status" value="1"/>
</dbReference>
<feature type="domain" description="BRCT" evidence="17">
    <location>
        <begin position="634"/>
        <end position="712"/>
    </location>
</feature>
<evidence type="ECO:0000256" key="1">
    <source>
        <dbReference type="ARBA" id="ARBA00004067"/>
    </source>
</evidence>
<dbReference type="Pfam" id="PF01653">
    <property type="entry name" value="DNA_ligase_aden"/>
    <property type="match status" value="1"/>
</dbReference>
<feature type="binding site" evidence="14">
    <location>
        <position position="156"/>
    </location>
    <ligand>
        <name>NAD(+)</name>
        <dbReference type="ChEBI" id="CHEBI:57540"/>
    </ligand>
</feature>
<dbReference type="Gene3D" id="3.30.470.30">
    <property type="entry name" value="DNA ligase/mRNA capping enzyme"/>
    <property type="match status" value="1"/>
</dbReference>
<dbReference type="GO" id="GO:0003911">
    <property type="term" value="F:DNA ligase (NAD+) activity"/>
    <property type="evidence" value="ECO:0007669"/>
    <property type="project" value="UniProtKB-UniRule"/>
</dbReference>
<name>A0A5C7A2E4_9GAMM</name>
<feature type="binding site" evidence="14">
    <location>
        <position position="331"/>
    </location>
    <ligand>
        <name>NAD(+)</name>
        <dbReference type="ChEBI" id="CHEBI:57540"/>
    </ligand>
</feature>
<evidence type="ECO:0000313" key="18">
    <source>
        <dbReference type="EMBL" id="TXD97095.1"/>
    </source>
</evidence>
<dbReference type="InterPro" id="IPR010994">
    <property type="entry name" value="RuvA_2-like"/>
</dbReference>
<comment type="similarity">
    <text evidence="13 14">Belongs to the NAD-dependent DNA ligase family. LigA subfamily.</text>
</comment>
<keyword evidence="6 14" id="KW-0479">Metal-binding</keyword>
<feature type="binding site" evidence="14">
    <location>
        <position position="179"/>
    </location>
    <ligand>
        <name>NAD(+)</name>
        <dbReference type="ChEBI" id="CHEBI:57540"/>
    </ligand>
</feature>
<dbReference type="EMBL" id="VORZ01000002">
    <property type="protein sequence ID" value="TXD97095.1"/>
    <property type="molecule type" value="Genomic_DNA"/>
</dbReference>
<dbReference type="Pfam" id="PF03119">
    <property type="entry name" value="DNA_ligase_ZBD"/>
    <property type="match status" value="1"/>
</dbReference>
<feature type="region of interest" description="Disordered" evidence="16">
    <location>
        <begin position="1"/>
        <end position="30"/>
    </location>
</feature>
<dbReference type="Pfam" id="PF00533">
    <property type="entry name" value="BRCT"/>
    <property type="match status" value="1"/>
</dbReference>
<dbReference type="InterPro" id="IPR004150">
    <property type="entry name" value="NAD_DNA_ligase_OB"/>
</dbReference>
<dbReference type="FunFam" id="1.10.150.20:FF:000007">
    <property type="entry name" value="DNA ligase"/>
    <property type="match status" value="1"/>
</dbReference>
<keyword evidence="7 14" id="KW-0227">DNA damage</keyword>
<comment type="cofactor">
    <cofactor evidence="14">
        <name>Mg(2+)</name>
        <dbReference type="ChEBI" id="CHEBI:18420"/>
    </cofactor>
    <cofactor evidence="14">
        <name>Mn(2+)</name>
        <dbReference type="ChEBI" id="CHEBI:29035"/>
    </cofactor>
</comment>
<feature type="binding site" evidence="14">
    <location>
        <begin position="74"/>
        <end position="78"/>
    </location>
    <ligand>
        <name>NAD(+)</name>
        <dbReference type="ChEBI" id="CHEBI:57540"/>
    </ligand>
</feature>
<dbReference type="PANTHER" id="PTHR23389:SF9">
    <property type="entry name" value="DNA LIGASE"/>
    <property type="match status" value="1"/>
</dbReference>
<comment type="caution">
    <text evidence="18">The sequence shown here is derived from an EMBL/GenBank/DDBJ whole genome shotgun (WGS) entry which is preliminary data.</text>
</comment>
<reference evidence="18 19" key="1">
    <citation type="submission" date="2019-08" db="EMBL/GenBank/DDBJ databases">
        <title>Genome sequence of Psychrobacter frigidicola ACAM304 (type strain).</title>
        <authorList>
            <person name="Bowman J.P."/>
        </authorList>
    </citation>
    <scope>NUCLEOTIDE SEQUENCE [LARGE SCALE GENOMIC DNA]</scope>
    <source>
        <strain evidence="18 19">ACAM 304</strain>
    </source>
</reference>
<keyword evidence="10 14" id="KW-0520">NAD</keyword>
<dbReference type="InterPro" id="IPR013839">
    <property type="entry name" value="DNAligase_adenylation"/>
</dbReference>
<dbReference type="FunFam" id="3.30.470.30:FF:000001">
    <property type="entry name" value="DNA ligase"/>
    <property type="match status" value="1"/>
</dbReference>
<evidence type="ECO:0000256" key="6">
    <source>
        <dbReference type="ARBA" id="ARBA00022723"/>
    </source>
</evidence>
<keyword evidence="9 14" id="KW-0460">Magnesium</keyword>